<protein>
    <submittedName>
        <fullName evidence="1">Uncharacterized protein</fullName>
    </submittedName>
</protein>
<comment type="caution">
    <text evidence="1">The sequence shown here is derived from an EMBL/GenBank/DDBJ whole genome shotgun (WGS) entry which is preliminary data.</text>
</comment>
<dbReference type="EMBL" id="CM037025">
    <property type="protein sequence ID" value="KAH7661360.1"/>
    <property type="molecule type" value="Genomic_DNA"/>
</dbReference>
<evidence type="ECO:0000313" key="2">
    <source>
        <dbReference type="Proteomes" id="UP000827976"/>
    </source>
</evidence>
<sequence length="345" mass="39956">MTSRELALIMLLDGCFIIHVLLNYNEEEDITAGHEYVKHLIEMFPVTVKEIEIHFQVIQLNKVWDTILLDLVKVENQIPFFIIQTLFDKLKTSGDNNINLVKIADKLLRPLHPSHSKSSTTTLPEQSDVNHLLHLFHSKLLPSKECLDNNNENLKKHEKDFEIEWVPSVTELQLAGVEFVDKKGSDVSFLDISFKDGTIEIPKVNLHGTTISLFRNLIAYEQCNYRFIEGYMTAYASFMDYMINTPKDVELFELKGIFCNLLGTPDHAATFINQLCHHNQDRGNNYLQGSMREIKNYYNSKWHKWRAGLKRDHFKNPWTIASLVAAVILLLLTVEQSFFAAYSYF</sequence>
<evidence type="ECO:0000313" key="1">
    <source>
        <dbReference type="EMBL" id="KAH7661360.1"/>
    </source>
</evidence>
<accession>A0ACB7ULR4</accession>
<name>A0ACB7ULR4_DIOAL</name>
<feature type="non-terminal residue" evidence="1">
    <location>
        <position position="345"/>
    </location>
</feature>
<reference evidence="2" key="1">
    <citation type="journal article" date="2022" name="Nat. Commun.">
        <title>Chromosome evolution and the genetic basis of agronomically important traits in greater yam.</title>
        <authorList>
            <person name="Bredeson J.V."/>
            <person name="Lyons J.B."/>
            <person name="Oniyinde I.O."/>
            <person name="Okereke N.R."/>
            <person name="Kolade O."/>
            <person name="Nnabue I."/>
            <person name="Nwadili C.O."/>
            <person name="Hribova E."/>
            <person name="Parker M."/>
            <person name="Nwogha J."/>
            <person name="Shu S."/>
            <person name="Carlson J."/>
            <person name="Kariba R."/>
            <person name="Muthemba S."/>
            <person name="Knop K."/>
            <person name="Barton G.J."/>
            <person name="Sherwood A.V."/>
            <person name="Lopez-Montes A."/>
            <person name="Asiedu R."/>
            <person name="Jamnadass R."/>
            <person name="Muchugi A."/>
            <person name="Goodstein D."/>
            <person name="Egesi C.N."/>
            <person name="Featherston J."/>
            <person name="Asfaw A."/>
            <person name="Simpson G.G."/>
            <person name="Dolezel J."/>
            <person name="Hendre P.S."/>
            <person name="Van Deynze A."/>
            <person name="Kumar P.L."/>
            <person name="Obidiegwu J.E."/>
            <person name="Bhattacharjee R."/>
            <person name="Rokhsar D.S."/>
        </authorList>
    </citation>
    <scope>NUCLEOTIDE SEQUENCE [LARGE SCALE GENOMIC DNA]</scope>
    <source>
        <strain evidence="2">cv. TDa95/00328</strain>
    </source>
</reference>
<keyword evidence="2" id="KW-1185">Reference proteome</keyword>
<organism evidence="1 2">
    <name type="scientific">Dioscorea alata</name>
    <name type="common">Purple yam</name>
    <dbReference type="NCBI Taxonomy" id="55571"/>
    <lineage>
        <taxon>Eukaryota</taxon>
        <taxon>Viridiplantae</taxon>
        <taxon>Streptophyta</taxon>
        <taxon>Embryophyta</taxon>
        <taxon>Tracheophyta</taxon>
        <taxon>Spermatophyta</taxon>
        <taxon>Magnoliopsida</taxon>
        <taxon>Liliopsida</taxon>
        <taxon>Dioscoreales</taxon>
        <taxon>Dioscoreaceae</taxon>
        <taxon>Dioscorea</taxon>
    </lineage>
</organism>
<proteinExistence type="predicted"/>
<dbReference type="Proteomes" id="UP000827976">
    <property type="component" value="Chromosome 15"/>
</dbReference>
<gene>
    <name evidence="1" type="ORF">IHE45_15G057700</name>
</gene>